<evidence type="ECO:0000256" key="4">
    <source>
        <dbReference type="ARBA" id="ARBA00022692"/>
    </source>
</evidence>
<reference evidence="11 12" key="1">
    <citation type="submission" date="2024-10" db="EMBL/GenBank/DDBJ databases">
        <title>Updated reference genomes for cyclostephanoid diatoms.</title>
        <authorList>
            <person name="Roberts W.R."/>
            <person name="Alverson A.J."/>
        </authorList>
    </citation>
    <scope>NUCLEOTIDE SEQUENCE [LARGE SCALE GENOMIC DNA]</scope>
    <source>
        <strain evidence="11 12">AJA232-27</strain>
    </source>
</reference>
<dbReference type="EMBL" id="JALLBG020000123">
    <property type="protein sequence ID" value="KAL3763427.1"/>
    <property type="molecule type" value="Genomic_DNA"/>
</dbReference>
<evidence type="ECO:0000313" key="12">
    <source>
        <dbReference type="Proteomes" id="UP001530293"/>
    </source>
</evidence>
<feature type="transmembrane region" description="Helical" evidence="9">
    <location>
        <begin position="354"/>
        <end position="373"/>
    </location>
</feature>
<feature type="region of interest" description="Disordered" evidence="8">
    <location>
        <begin position="21"/>
        <end position="78"/>
    </location>
</feature>
<feature type="transmembrane region" description="Helical" evidence="9">
    <location>
        <begin position="315"/>
        <end position="334"/>
    </location>
</feature>
<feature type="transmembrane region" description="Helical" evidence="9">
    <location>
        <begin position="154"/>
        <end position="184"/>
    </location>
</feature>
<dbReference type="PANTHER" id="PTHR22950:SF458">
    <property type="entry name" value="SODIUM-COUPLED NEUTRAL AMINO ACID TRANSPORTER 11-RELATED"/>
    <property type="match status" value="1"/>
</dbReference>
<dbReference type="Pfam" id="PF01490">
    <property type="entry name" value="Aa_trans"/>
    <property type="match status" value="1"/>
</dbReference>
<evidence type="ECO:0000256" key="7">
    <source>
        <dbReference type="ARBA" id="ARBA00023136"/>
    </source>
</evidence>
<evidence type="ECO:0000256" key="2">
    <source>
        <dbReference type="ARBA" id="ARBA00008066"/>
    </source>
</evidence>
<comment type="similarity">
    <text evidence="2">Belongs to the amino acid/polyamine transporter 2 family.</text>
</comment>
<keyword evidence="7 9" id="KW-0472">Membrane</keyword>
<protein>
    <recommendedName>
        <fullName evidence="10">Amino acid transporter transmembrane domain-containing protein</fullName>
    </recommendedName>
</protein>
<dbReference type="Proteomes" id="UP001530293">
    <property type="component" value="Unassembled WGS sequence"/>
</dbReference>
<feature type="transmembrane region" description="Helical" evidence="9">
    <location>
        <begin position="444"/>
        <end position="460"/>
    </location>
</feature>
<dbReference type="InterPro" id="IPR013057">
    <property type="entry name" value="AA_transpt_TM"/>
</dbReference>
<evidence type="ECO:0000256" key="9">
    <source>
        <dbReference type="SAM" id="Phobius"/>
    </source>
</evidence>
<accession>A0ABD3MIP8</accession>
<sequence length="637" mass="68603">MTMSADYLYLNMNNLHQQHDGNAAIRRRDSGSQSSAPSASNNDNRRPSPLETEMATSSSSPPMPMPMPMTTASSNVPTKQSSILGASSNLVNSIVGAGIIGIPYALRMSGLVAGTLLLLLVAIMTDKSLRLLIEQAYFHPKLRKLNVRTYEELASYPFGTMGSGFVLSGMFVMAYGAMVAYLLIIKDTIPTMLGYEHGTHTLERNLILLSTSLVIVVPLSMQRDMASLSFSSAISVAADIVLVIFIAAFSPVKETVEANGGIGQVFANDGINSTLFIGLGILSTAMACQHSAFIVSNSLSNKTRKRWRWVTNQSIALSAILCLVLGISGYLGFLGMTQGDVLNNFEHDSMQANAARLLLAFTMFLTYPMESFVARHVLLVHNGDMDAQSPDQCGGDVRGGGGGFSVENEERIEREEFGEGEGDGGTERAIVEGGGILCMNRRQTWTFAIYLSTILPALIFNDIGPVLSFTGAIGGSCISYIGPGLVFLGVNGEEFLNLMGGHLDRWRRERGYASTGTSANVSDNDLPIDGDASLRIARQGDKFTYADITSGRKSLGWYVGLFPLWTYIANKGVINMQLKIDAASSTAAGDDDNIDELPGPTPTDFSVCIFFILFGLLAMIAGVFTNIYVQMNLDDVQ</sequence>
<feature type="transmembrane region" description="Helical" evidence="9">
    <location>
        <begin position="228"/>
        <end position="250"/>
    </location>
</feature>
<evidence type="ECO:0000256" key="5">
    <source>
        <dbReference type="ARBA" id="ARBA00022970"/>
    </source>
</evidence>
<keyword evidence="5" id="KW-0029">Amino-acid transport</keyword>
<feature type="transmembrane region" description="Helical" evidence="9">
    <location>
        <begin position="112"/>
        <end position="133"/>
    </location>
</feature>
<evidence type="ECO:0000256" key="8">
    <source>
        <dbReference type="SAM" id="MobiDB-lite"/>
    </source>
</evidence>
<dbReference type="GO" id="GO:0016020">
    <property type="term" value="C:membrane"/>
    <property type="evidence" value="ECO:0007669"/>
    <property type="project" value="UniProtKB-SubCell"/>
</dbReference>
<proteinExistence type="inferred from homology"/>
<feature type="transmembrane region" description="Helical" evidence="9">
    <location>
        <begin position="466"/>
        <end position="490"/>
    </location>
</feature>
<keyword evidence="6 9" id="KW-1133">Transmembrane helix</keyword>
<keyword evidence="12" id="KW-1185">Reference proteome</keyword>
<evidence type="ECO:0000313" key="11">
    <source>
        <dbReference type="EMBL" id="KAL3763427.1"/>
    </source>
</evidence>
<dbReference type="PANTHER" id="PTHR22950">
    <property type="entry name" value="AMINO ACID TRANSPORTER"/>
    <property type="match status" value="1"/>
</dbReference>
<dbReference type="GO" id="GO:0006865">
    <property type="term" value="P:amino acid transport"/>
    <property type="evidence" value="ECO:0007669"/>
    <property type="project" value="UniProtKB-KW"/>
</dbReference>
<organism evidence="11 12">
    <name type="scientific">Discostella pseudostelligera</name>
    <dbReference type="NCBI Taxonomy" id="259834"/>
    <lineage>
        <taxon>Eukaryota</taxon>
        <taxon>Sar</taxon>
        <taxon>Stramenopiles</taxon>
        <taxon>Ochrophyta</taxon>
        <taxon>Bacillariophyta</taxon>
        <taxon>Coscinodiscophyceae</taxon>
        <taxon>Thalassiosirophycidae</taxon>
        <taxon>Stephanodiscales</taxon>
        <taxon>Stephanodiscaceae</taxon>
        <taxon>Discostella</taxon>
    </lineage>
</organism>
<feature type="transmembrane region" description="Helical" evidence="9">
    <location>
        <begin position="607"/>
        <end position="629"/>
    </location>
</feature>
<gene>
    <name evidence="11" type="ORF">ACHAWU_002000</name>
</gene>
<feature type="domain" description="Amino acid transporter transmembrane" evidence="10">
    <location>
        <begin position="80"/>
        <end position="491"/>
    </location>
</feature>
<keyword evidence="4 9" id="KW-0812">Transmembrane</keyword>
<name>A0ABD3MIP8_9STRA</name>
<evidence type="ECO:0000259" key="10">
    <source>
        <dbReference type="Pfam" id="PF01490"/>
    </source>
</evidence>
<feature type="compositionally biased region" description="Low complexity" evidence="8">
    <location>
        <begin position="31"/>
        <end position="42"/>
    </location>
</feature>
<comment type="subcellular location">
    <subcellularLocation>
        <location evidence="1">Membrane</location>
        <topology evidence="1">Multi-pass membrane protein</topology>
    </subcellularLocation>
</comment>
<dbReference type="AlphaFoldDB" id="A0ABD3MIP8"/>
<keyword evidence="3" id="KW-0813">Transport</keyword>
<evidence type="ECO:0000256" key="3">
    <source>
        <dbReference type="ARBA" id="ARBA00022448"/>
    </source>
</evidence>
<comment type="caution">
    <text evidence="11">The sequence shown here is derived from an EMBL/GenBank/DDBJ whole genome shotgun (WGS) entry which is preliminary data.</text>
</comment>
<feature type="transmembrane region" description="Helical" evidence="9">
    <location>
        <begin position="270"/>
        <end position="295"/>
    </location>
</feature>
<evidence type="ECO:0000256" key="6">
    <source>
        <dbReference type="ARBA" id="ARBA00022989"/>
    </source>
</evidence>
<evidence type="ECO:0000256" key="1">
    <source>
        <dbReference type="ARBA" id="ARBA00004141"/>
    </source>
</evidence>